<sequence length="349" mass="37781">MRLRTTCPATPRAWTVELRSHPSGLVLVCQHCPHGSGQITAASARSAALSHLARHARGDLLPSHLRICQCHERGCRWHPRHRGCSGPIRLLLACERGGRLWRLADACSACAAVTAQAAVVPDTALARAPRQPAATRRRTRQAKGPGEQIRVREMLSYLAAALPSDASAATRLLALQCALRMSANMQVRLPKGMLRSLRLDTPGLWRELEHARWLRTSPGSTTNGVVAELLDVTLLEQAPARPDRMYAADWALRVSSEVGVAGPLSQLSSLYLTAHTTPEIGSGQSELDQMAHVCGARPAELPNTLDRLAATGILTSWKVCLNSGDLHWTLAGERGRARELTLGRSVTGH</sequence>
<dbReference type="KEGG" id="scya:EJ357_47605"/>
<dbReference type="EMBL" id="CP034539">
    <property type="protein sequence ID" value="AZQ40100.1"/>
    <property type="molecule type" value="Genomic_DNA"/>
</dbReference>
<evidence type="ECO:0000313" key="2">
    <source>
        <dbReference type="EMBL" id="AZQ32123.1"/>
    </source>
</evidence>
<keyword evidence="4" id="KW-1185">Reference proteome</keyword>
<evidence type="ECO:0000256" key="1">
    <source>
        <dbReference type="SAM" id="MobiDB-lite"/>
    </source>
</evidence>
<dbReference type="OrthoDB" id="4139631at2"/>
<feature type="region of interest" description="Disordered" evidence="1">
    <location>
        <begin position="128"/>
        <end position="147"/>
    </location>
</feature>
<protein>
    <submittedName>
        <fullName evidence="2">Uncharacterized protein</fullName>
    </submittedName>
</protein>
<accession>A0A3S5HT46</accession>
<dbReference type="AlphaFoldDB" id="A0A3S5HT46"/>
<proteinExistence type="predicted"/>
<name>A0A3S5HT46_9ACTN</name>
<organism evidence="2 4">
    <name type="scientific">Streptomyces cyaneochromogenes</name>
    <dbReference type="NCBI Taxonomy" id="2496836"/>
    <lineage>
        <taxon>Bacteria</taxon>
        <taxon>Bacillati</taxon>
        <taxon>Actinomycetota</taxon>
        <taxon>Actinomycetes</taxon>
        <taxon>Kitasatosporales</taxon>
        <taxon>Streptomycetaceae</taxon>
        <taxon>Streptomyces</taxon>
    </lineage>
</organism>
<dbReference type="KEGG" id="scya:EJ357_00325"/>
<evidence type="ECO:0000313" key="4">
    <source>
        <dbReference type="Proteomes" id="UP000280298"/>
    </source>
</evidence>
<dbReference type="Proteomes" id="UP000280298">
    <property type="component" value="Chromosome"/>
</dbReference>
<gene>
    <name evidence="2" type="ORF">EJ357_00325</name>
    <name evidence="3" type="ORF">EJ357_47605</name>
</gene>
<evidence type="ECO:0000313" key="3">
    <source>
        <dbReference type="EMBL" id="AZQ40100.1"/>
    </source>
</evidence>
<dbReference type="EMBL" id="CP034539">
    <property type="protein sequence ID" value="AZQ32123.1"/>
    <property type="molecule type" value="Genomic_DNA"/>
</dbReference>
<reference evidence="2 4" key="1">
    <citation type="journal article" date="2019" name="Int. J. Syst. Evol. Microbiol.">
        <title>Streptomyces cyaneochromogenes sp. nov., a blue pigment-producing actinomycete from manganese-contaminated soil.</title>
        <authorList>
            <person name="Tang X."/>
            <person name="Zhao J."/>
            <person name="Li K."/>
            <person name="Chen Z."/>
            <person name="Sun Y."/>
            <person name="Gao J."/>
        </authorList>
    </citation>
    <scope>NUCLEOTIDE SEQUENCE [LARGE SCALE GENOMIC DNA]</scope>
    <source>
        <strain evidence="2 4">MK-45</strain>
    </source>
</reference>